<name>A0A418HQ33_STAGA</name>
<feature type="transmembrane region" description="Helical" evidence="1">
    <location>
        <begin position="35"/>
        <end position="55"/>
    </location>
</feature>
<dbReference type="Pfam" id="PF04657">
    <property type="entry name" value="DMT_YdcZ"/>
    <property type="match status" value="1"/>
</dbReference>
<keyword evidence="1" id="KW-0812">Transmembrane</keyword>
<keyword evidence="1" id="KW-1133">Transmembrane helix</keyword>
<accession>A0A418HQ33</accession>
<feature type="transmembrane region" description="Helical" evidence="1">
    <location>
        <begin position="67"/>
        <end position="86"/>
    </location>
</feature>
<protein>
    <submittedName>
        <fullName evidence="2">DMT family transporter</fullName>
    </submittedName>
</protein>
<evidence type="ECO:0000313" key="2">
    <source>
        <dbReference type="EMBL" id="RIL43341.1"/>
    </source>
</evidence>
<dbReference type="AlphaFoldDB" id="A0A418HQ33"/>
<dbReference type="Proteomes" id="UP000283576">
    <property type="component" value="Unassembled WGS sequence"/>
</dbReference>
<feature type="transmembrane region" description="Helical" evidence="1">
    <location>
        <begin position="127"/>
        <end position="143"/>
    </location>
</feature>
<gene>
    <name evidence="2" type="ORF">BUZ01_06920</name>
</gene>
<proteinExistence type="predicted"/>
<feature type="transmembrane region" description="Helical" evidence="1">
    <location>
        <begin position="92"/>
        <end position="115"/>
    </location>
</feature>
<dbReference type="EMBL" id="QXRZ01000003">
    <property type="protein sequence ID" value="RIL43341.1"/>
    <property type="molecule type" value="Genomic_DNA"/>
</dbReference>
<organism evidence="2 3">
    <name type="scientific">Staphylococcus gallinarum</name>
    <dbReference type="NCBI Taxonomy" id="1293"/>
    <lineage>
        <taxon>Bacteria</taxon>
        <taxon>Bacillati</taxon>
        <taxon>Bacillota</taxon>
        <taxon>Bacilli</taxon>
        <taxon>Bacillales</taxon>
        <taxon>Staphylococcaceae</taxon>
        <taxon>Staphylococcus</taxon>
    </lineage>
</organism>
<dbReference type="PANTHER" id="PTHR34821:SF2">
    <property type="entry name" value="INNER MEMBRANE PROTEIN YDCZ"/>
    <property type="match status" value="1"/>
</dbReference>
<dbReference type="InterPro" id="IPR006750">
    <property type="entry name" value="YdcZ"/>
</dbReference>
<dbReference type="GO" id="GO:0005886">
    <property type="term" value="C:plasma membrane"/>
    <property type="evidence" value="ECO:0007669"/>
    <property type="project" value="TreeGrafter"/>
</dbReference>
<evidence type="ECO:0000256" key="1">
    <source>
        <dbReference type="SAM" id="Phobius"/>
    </source>
</evidence>
<evidence type="ECO:0000313" key="3">
    <source>
        <dbReference type="Proteomes" id="UP000283576"/>
    </source>
</evidence>
<keyword evidence="1" id="KW-0472">Membrane</keyword>
<reference evidence="2 3" key="1">
    <citation type="journal article" date="2016" name="Front. Microbiol.">
        <title>Comprehensive Phylogenetic Analysis of Bovine Non-aureus Staphylococci Species Based on Whole-Genome Sequencing.</title>
        <authorList>
            <person name="Naushad S."/>
            <person name="Barkema H.W."/>
            <person name="Luby C."/>
            <person name="Condas L.A."/>
            <person name="Nobrega D.B."/>
            <person name="Carson D.A."/>
            <person name="De Buck J."/>
        </authorList>
    </citation>
    <scope>NUCLEOTIDE SEQUENCE [LARGE SCALE GENOMIC DNA]</scope>
    <source>
        <strain evidence="2 3">SNUC 1388</strain>
    </source>
</reference>
<comment type="caution">
    <text evidence="2">The sequence shown here is derived from an EMBL/GenBank/DDBJ whole genome shotgun (WGS) entry which is preliminary data.</text>
</comment>
<dbReference type="PANTHER" id="PTHR34821">
    <property type="entry name" value="INNER MEMBRANE PROTEIN YDCZ"/>
    <property type="match status" value="1"/>
</dbReference>
<sequence>MFLIIILISLTAGIIISLQQTINGKLGQVVGILESALISFAVGTLFLFIIFIYSNDNPLLLLNMPKLYLSSAFFGIVFLTIMPLVIPKIGVTNALVMVIIGQLLCGLIIDHFGLFGSQIIQFDIKKLIGIIFLCLSLVFMFINKSKPSLQRH</sequence>
<dbReference type="RefSeq" id="WP_119624500.1">
    <property type="nucleotide sequence ID" value="NZ_JAIBNT010000002.1"/>
</dbReference>